<name>A0ABP9JCL1_9MICO</name>
<comment type="caution">
    <text evidence="2">The sequence shown here is derived from an EMBL/GenBank/DDBJ whole genome shotgun (WGS) entry which is preliminary data.</text>
</comment>
<proteinExistence type="predicted"/>
<keyword evidence="3" id="KW-1185">Reference proteome</keyword>
<gene>
    <name evidence="2" type="ORF">GCM10023258_22930</name>
</gene>
<dbReference type="RefSeq" id="WP_345507598.1">
    <property type="nucleotide sequence ID" value="NZ_BAABIW010000014.1"/>
</dbReference>
<dbReference type="Proteomes" id="UP001500427">
    <property type="component" value="Unassembled WGS sequence"/>
</dbReference>
<feature type="region of interest" description="Disordered" evidence="1">
    <location>
        <begin position="109"/>
        <end position="128"/>
    </location>
</feature>
<protein>
    <submittedName>
        <fullName evidence="2">Uncharacterized protein</fullName>
    </submittedName>
</protein>
<dbReference type="EMBL" id="BAABIW010000014">
    <property type="protein sequence ID" value="GAA5027845.1"/>
    <property type="molecule type" value="Genomic_DNA"/>
</dbReference>
<evidence type="ECO:0000256" key="1">
    <source>
        <dbReference type="SAM" id="MobiDB-lite"/>
    </source>
</evidence>
<sequence>MSDLQCPARVVVVNPPALADVPWLAAEVHLERVQAVYAADDVPDTGPVEALADDLGVPSHLAHGDLGDGSADLAAVADRHRGESVVVVRAGDAAEPVLLLVDSEGARVEPLDAGPSAEWSTRRGSEEA</sequence>
<evidence type="ECO:0000313" key="3">
    <source>
        <dbReference type="Proteomes" id="UP001500427"/>
    </source>
</evidence>
<evidence type="ECO:0000313" key="2">
    <source>
        <dbReference type="EMBL" id="GAA5027845.1"/>
    </source>
</evidence>
<reference evidence="3" key="1">
    <citation type="journal article" date="2019" name="Int. J. Syst. Evol. Microbiol.">
        <title>The Global Catalogue of Microorganisms (GCM) 10K type strain sequencing project: providing services to taxonomists for standard genome sequencing and annotation.</title>
        <authorList>
            <consortium name="The Broad Institute Genomics Platform"/>
            <consortium name="The Broad Institute Genome Sequencing Center for Infectious Disease"/>
            <person name="Wu L."/>
            <person name="Ma J."/>
        </authorList>
    </citation>
    <scope>NUCLEOTIDE SEQUENCE [LARGE SCALE GENOMIC DNA]</scope>
    <source>
        <strain evidence="3">JCM 17687</strain>
    </source>
</reference>
<accession>A0ABP9JCL1</accession>
<organism evidence="2 3">
    <name type="scientific">Terrabacter aeriphilus</name>
    <dbReference type="NCBI Taxonomy" id="515662"/>
    <lineage>
        <taxon>Bacteria</taxon>
        <taxon>Bacillati</taxon>
        <taxon>Actinomycetota</taxon>
        <taxon>Actinomycetes</taxon>
        <taxon>Micrococcales</taxon>
        <taxon>Intrasporangiaceae</taxon>
        <taxon>Terrabacter</taxon>
    </lineage>
</organism>